<gene>
    <name evidence="1" type="ORF">ERS852407_05274</name>
</gene>
<evidence type="ECO:0000313" key="2">
    <source>
        <dbReference type="Proteomes" id="UP000095651"/>
    </source>
</evidence>
<evidence type="ECO:0000313" key="1">
    <source>
        <dbReference type="EMBL" id="CUP20307.1"/>
    </source>
</evidence>
<dbReference type="AlphaFoldDB" id="A0A174LCQ6"/>
<sequence length="74" mass="8453">MNFAALMQLKEEWTSFKVRHPKFPSFMKAVRGRALAEGTVIDIRVTAPDGTVLNSNLKLKKEDLDLICRIHELI</sequence>
<dbReference type="EMBL" id="CYZE01000021">
    <property type="protein sequence ID" value="CUP20307.1"/>
    <property type="molecule type" value="Genomic_DNA"/>
</dbReference>
<accession>A0A174LCQ6</accession>
<organism evidence="1 2">
    <name type="scientific">Hungatella hathewayi</name>
    <dbReference type="NCBI Taxonomy" id="154046"/>
    <lineage>
        <taxon>Bacteria</taxon>
        <taxon>Bacillati</taxon>
        <taxon>Bacillota</taxon>
        <taxon>Clostridia</taxon>
        <taxon>Lachnospirales</taxon>
        <taxon>Lachnospiraceae</taxon>
        <taxon>Hungatella</taxon>
    </lineage>
</organism>
<reference evidence="1 2" key="1">
    <citation type="submission" date="2015-09" db="EMBL/GenBank/DDBJ databases">
        <authorList>
            <consortium name="Pathogen Informatics"/>
        </authorList>
    </citation>
    <scope>NUCLEOTIDE SEQUENCE [LARGE SCALE GENOMIC DNA]</scope>
    <source>
        <strain evidence="1 2">2789STDY5608850</strain>
    </source>
</reference>
<dbReference type="Proteomes" id="UP000095651">
    <property type="component" value="Unassembled WGS sequence"/>
</dbReference>
<name>A0A174LCQ6_9FIRM</name>
<dbReference type="RefSeq" id="WP_055659707.1">
    <property type="nucleotide sequence ID" value="NZ_CABIXC010000021.1"/>
</dbReference>
<proteinExistence type="predicted"/>
<protein>
    <submittedName>
        <fullName evidence="1">Uncharacterized protein</fullName>
    </submittedName>
</protein>